<name>A0ABX2T1K7_9PROT</name>
<dbReference type="Proteomes" id="UP000584642">
    <property type="component" value="Unassembled WGS sequence"/>
</dbReference>
<accession>A0ABX2T1K7</accession>
<reference evidence="1 2" key="1">
    <citation type="submission" date="2020-05" db="EMBL/GenBank/DDBJ databases">
        <title>Azospirillum oleiclasticum sp. nov, a nitrogen-fixing and heavy crude oil-emulsifying bacterium isolated from the crude oil of Yumen Oilfield.</title>
        <authorList>
            <person name="Wu D."/>
            <person name="Cai M."/>
            <person name="Zhang X."/>
        </authorList>
    </citation>
    <scope>NUCLEOTIDE SEQUENCE [LARGE SCALE GENOMIC DNA]</scope>
    <source>
        <strain evidence="1 2">ROY-1-1-2</strain>
    </source>
</reference>
<evidence type="ECO:0000313" key="2">
    <source>
        <dbReference type="Proteomes" id="UP000584642"/>
    </source>
</evidence>
<evidence type="ECO:0000313" key="1">
    <source>
        <dbReference type="EMBL" id="NYZ18133.1"/>
    </source>
</evidence>
<organism evidence="1 2">
    <name type="scientific">Azospirillum oleiclasticum</name>
    <dbReference type="NCBI Taxonomy" id="2735135"/>
    <lineage>
        <taxon>Bacteria</taxon>
        <taxon>Pseudomonadati</taxon>
        <taxon>Pseudomonadota</taxon>
        <taxon>Alphaproteobacteria</taxon>
        <taxon>Rhodospirillales</taxon>
        <taxon>Azospirillaceae</taxon>
        <taxon>Azospirillum</taxon>
    </lineage>
</organism>
<keyword evidence="2" id="KW-1185">Reference proteome</keyword>
<gene>
    <name evidence="1" type="ORF">HND93_00295</name>
</gene>
<dbReference type="RefSeq" id="WP_180279902.1">
    <property type="nucleotide sequence ID" value="NZ_JABFDB010000001.1"/>
</dbReference>
<comment type="caution">
    <text evidence="1">The sequence shown here is derived from an EMBL/GenBank/DDBJ whole genome shotgun (WGS) entry which is preliminary data.</text>
</comment>
<protein>
    <submittedName>
        <fullName evidence="1">Uncharacterized protein</fullName>
    </submittedName>
</protein>
<sequence>MNHRREPTLSELLDEPIVIAMMARDGFTREHILRLIERVRHDRRHAERSPLAA</sequence>
<dbReference type="EMBL" id="JABFDB010000001">
    <property type="protein sequence ID" value="NYZ18133.1"/>
    <property type="molecule type" value="Genomic_DNA"/>
</dbReference>
<proteinExistence type="predicted"/>